<dbReference type="GO" id="GO:0004068">
    <property type="term" value="F:aspartate 1-decarboxylase activity"/>
    <property type="evidence" value="ECO:0007669"/>
    <property type="project" value="UniProtKB-EC"/>
</dbReference>
<dbReference type="Gene3D" id="2.40.40.20">
    <property type="match status" value="1"/>
</dbReference>
<proteinExistence type="predicted"/>
<dbReference type="InterPro" id="IPR003190">
    <property type="entry name" value="Asp_decarbox"/>
</dbReference>
<evidence type="ECO:0000313" key="1">
    <source>
        <dbReference type="EMBL" id="WVT06403.1"/>
    </source>
</evidence>
<accession>A0ABZ2BHD2</accession>
<sequence length="77" mass="8542">MLYGNAGSRCCILNGAAARTCQRRDEIMIASSTFCEVDDISSLKPRVLVFDPDRITHEVFRRPDGSLDLPVNSELVV</sequence>
<protein>
    <submittedName>
        <fullName evidence="1">Aspartate 1-decarboxylase</fullName>
        <ecNumber evidence="1">4.1.1.11</ecNumber>
    </submittedName>
</protein>
<dbReference type="EMBL" id="CP133151">
    <property type="protein sequence ID" value="WVT06403.1"/>
    <property type="molecule type" value="Genomic_DNA"/>
</dbReference>
<reference evidence="1" key="1">
    <citation type="submission" date="2023-08" db="EMBL/GenBank/DDBJ databases">
        <title>Complete genome sequence of Sinorhizobium chiapanecum ITTG S70 isolated from Acaciella angustissima nodules in Chiapas-Mexico.</title>
        <authorList>
            <person name="Rincon-Rosales R."/>
            <person name="Rogel M.A."/>
            <person name="Rincon-Medina C.I."/>
            <person name="Guerrero G."/>
            <person name="Manzano-Gomez L.A."/>
            <person name="Lopez-Lopez A."/>
            <person name="Rincon Molina F.A."/>
            <person name="Martinez-Romero E."/>
        </authorList>
    </citation>
    <scope>NUCLEOTIDE SEQUENCE</scope>
    <source>
        <strain evidence="1">ITTG S70</strain>
        <plasmid evidence="1">pSchITTGS70c</plasmid>
    </source>
</reference>
<dbReference type="Proteomes" id="UP001432360">
    <property type="component" value="Plasmid pSchITTGS70c"/>
</dbReference>
<keyword evidence="2" id="KW-1185">Reference proteome</keyword>
<evidence type="ECO:0000313" key="2">
    <source>
        <dbReference type="Proteomes" id="UP001432360"/>
    </source>
</evidence>
<dbReference type="SUPFAM" id="SSF50692">
    <property type="entry name" value="ADC-like"/>
    <property type="match status" value="1"/>
</dbReference>
<organism evidence="1 2">
    <name type="scientific">Sinorhizobium chiapasense</name>
    <dbReference type="NCBI Taxonomy" id="501572"/>
    <lineage>
        <taxon>Bacteria</taxon>
        <taxon>Pseudomonadati</taxon>
        <taxon>Pseudomonadota</taxon>
        <taxon>Alphaproteobacteria</taxon>
        <taxon>Hyphomicrobiales</taxon>
        <taxon>Rhizobiaceae</taxon>
        <taxon>Sinorhizobium/Ensifer group</taxon>
        <taxon>Sinorhizobium</taxon>
    </lineage>
</organism>
<dbReference type="EC" id="4.1.1.11" evidence="1"/>
<dbReference type="Pfam" id="PF02261">
    <property type="entry name" value="Asp_decarbox"/>
    <property type="match status" value="1"/>
</dbReference>
<dbReference type="RefSeq" id="WP_331375467.1">
    <property type="nucleotide sequence ID" value="NZ_CP133151.1"/>
</dbReference>
<dbReference type="InterPro" id="IPR009010">
    <property type="entry name" value="Asp_de-COase-like_dom_sf"/>
</dbReference>
<gene>
    <name evidence="1" type="ORF">RB548_23895</name>
</gene>
<name>A0ABZ2BHD2_9HYPH</name>
<keyword evidence="1" id="KW-0456">Lyase</keyword>
<keyword evidence="1" id="KW-0614">Plasmid</keyword>
<geneLocation type="plasmid" evidence="1 2">
    <name>pSchITTGS70c</name>
</geneLocation>